<dbReference type="Proteomes" id="UP001515500">
    <property type="component" value="Unplaced"/>
</dbReference>
<protein>
    <submittedName>
        <fullName evidence="4">Uncharacterized protein LOC120257500</fullName>
    </submittedName>
</protein>
<proteinExistence type="predicted"/>
<feature type="region of interest" description="Disordered" evidence="1">
    <location>
        <begin position="100"/>
        <end position="132"/>
    </location>
</feature>
<evidence type="ECO:0000256" key="1">
    <source>
        <dbReference type="SAM" id="MobiDB-lite"/>
    </source>
</evidence>
<dbReference type="PANTHER" id="PTHR33595:SF7">
    <property type="entry name" value="OS12G0242500 PROTEIN"/>
    <property type="match status" value="1"/>
</dbReference>
<keyword evidence="3" id="KW-1185">Reference proteome</keyword>
<evidence type="ECO:0000313" key="3">
    <source>
        <dbReference type="Proteomes" id="UP001515500"/>
    </source>
</evidence>
<gene>
    <name evidence="4" type="primary">LOC120257500</name>
</gene>
<dbReference type="RefSeq" id="XP_039120887.1">
    <property type="nucleotide sequence ID" value="XM_039264953.1"/>
</dbReference>
<name>A0AB40B0U2_DIOCR</name>
<dbReference type="GeneID" id="120257500"/>
<dbReference type="Pfam" id="PF25821">
    <property type="entry name" value="DUF7950"/>
    <property type="match status" value="1"/>
</dbReference>
<sequence length="340" mass="38013">MPFSTPVPFFHVSTHSSLSPLLYHPLLLLSLIFLVPHHHHHHHHHHHCFLISLTLMERRGGCCIVRYGAEPDVAWKMDRIMLRFRPIAPKPTVDGAVAAAAPALPPPKTGRKRRGNPTSTSTGVTAKDGGGRGRKVLKKVENLNFNLKTLALMPEMPERKEEVKTTTTTTTEKKMVTTYVPAVWRVGMGTTGEVVVPRPVRPAGSWVTVECVTDTWREVIGWGCEEEARRRAVMDTCPVFLSGPLDRVTWTNEAYRRMVVGEDDGEEEEEEEEEEVRVALVTRGMVPQESMAFTCRVRVRYACRKGKGSLAAPCDVWRLGDGVLAWRLDVKAALSLSLGR</sequence>
<dbReference type="AlphaFoldDB" id="A0AB40B0U2"/>
<evidence type="ECO:0000259" key="2">
    <source>
        <dbReference type="Pfam" id="PF25821"/>
    </source>
</evidence>
<dbReference type="InterPro" id="IPR057710">
    <property type="entry name" value="DUF7950"/>
</dbReference>
<accession>A0AB40B0U2</accession>
<dbReference type="PANTHER" id="PTHR33595">
    <property type="entry name" value="VON WILLEBRAND FACTOR A DOMAIN PROTEIN"/>
    <property type="match status" value="1"/>
</dbReference>
<feature type="domain" description="DUF7950" evidence="2">
    <location>
        <begin position="204"/>
        <end position="335"/>
    </location>
</feature>
<evidence type="ECO:0000313" key="4">
    <source>
        <dbReference type="RefSeq" id="XP_039120887.1"/>
    </source>
</evidence>
<organism evidence="3 4">
    <name type="scientific">Dioscorea cayennensis subsp. rotundata</name>
    <name type="common">White Guinea yam</name>
    <name type="synonym">Dioscorea rotundata</name>
    <dbReference type="NCBI Taxonomy" id="55577"/>
    <lineage>
        <taxon>Eukaryota</taxon>
        <taxon>Viridiplantae</taxon>
        <taxon>Streptophyta</taxon>
        <taxon>Embryophyta</taxon>
        <taxon>Tracheophyta</taxon>
        <taxon>Spermatophyta</taxon>
        <taxon>Magnoliopsida</taxon>
        <taxon>Liliopsida</taxon>
        <taxon>Dioscoreales</taxon>
        <taxon>Dioscoreaceae</taxon>
        <taxon>Dioscorea</taxon>
    </lineage>
</organism>
<reference evidence="4" key="1">
    <citation type="submission" date="2025-08" db="UniProtKB">
        <authorList>
            <consortium name="RefSeq"/>
        </authorList>
    </citation>
    <scope>IDENTIFICATION</scope>
</reference>